<dbReference type="Proteomes" id="UP000683139">
    <property type="component" value="Unassembled WGS sequence"/>
</dbReference>
<reference evidence="1" key="1">
    <citation type="submission" date="2021-03" db="EMBL/GenBank/DDBJ databases">
        <title>Antimicrobial resistance genes in bacteria isolated from Japanese honey, and their potential for conferring macrolide and lincosamide resistance in the American foulbrood pathogen Paenibacillus larvae.</title>
        <authorList>
            <person name="Okamoto M."/>
            <person name="Kumagai M."/>
            <person name="Kanamori H."/>
            <person name="Takamatsu D."/>
        </authorList>
    </citation>
    <scope>NUCLEOTIDE SEQUENCE</scope>
    <source>
        <strain evidence="1">J40TS1</strain>
    </source>
</reference>
<gene>
    <name evidence="1" type="ORF">J40TS1_06210</name>
</gene>
<dbReference type="PROSITE" id="PS51257">
    <property type="entry name" value="PROKAR_LIPOPROTEIN"/>
    <property type="match status" value="1"/>
</dbReference>
<organism evidence="1 2">
    <name type="scientific">Paenibacillus montaniterrae</name>
    <dbReference type="NCBI Taxonomy" id="429341"/>
    <lineage>
        <taxon>Bacteria</taxon>
        <taxon>Bacillati</taxon>
        <taxon>Bacillota</taxon>
        <taxon>Bacilli</taxon>
        <taxon>Bacillales</taxon>
        <taxon>Paenibacillaceae</taxon>
        <taxon>Paenibacillus</taxon>
    </lineage>
</organism>
<accession>A0A920CXE6</accession>
<proteinExistence type="predicted"/>
<comment type="caution">
    <text evidence="1">The sequence shown here is derived from an EMBL/GenBank/DDBJ whole genome shotgun (WGS) entry which is preliminary data.</text>
</comment>
<dbReference type="EMBL" id="BOSE01000001">
    <property type="protein sequence ID" value="GIP14979.1"/>
    <property type="molecule type" value="Genomic_DNA"/>
</dbReference>
<keyword evidence="2" id="KW-1185">Reference proteome</keyword>
<dbReference type="AlphaFoldDB" id="A0A920CXE6"/>
<sequence>MTRKLLFMFIIIGLLSSCSTDHTNNEIAGVVSNMLITEKGGDDNTGYWIIGERSENIVKIFIDGKSTWDLINTDHMYTVHYGQKSNGHAILYEFELIR</sequence>
<name>A0A920CXE6_9BACL</name>
<dbReference type="RefSeq" id="WP_213513148.1">
    <property type="nucleotide sequence ID" value="NZ_BOSE01000001.1"/>
</dbReference>
<evidence type="ECO:0000313" key="1">
    <source>
        <dbReference type="EMBL" id="GIP14979.1"/>
    </source>
</evidence>
<evidence type="ECO:0000313" key="2">
    <source>
        <dbReference type="Proteomes" id="UP000683139"/>
    </source>
</evidence>
<protein>
    <submittedName>
        <fullName evidence="1">Uncharacterized protein</fullName>
    </submittedName>
</protein>